<dbReference type="KEGG" id="pvo:PVOR_23304"/>
<organism evidence="1 2">
    <name type="scientific">Paenibacillus vortex V453</name>
    <dbReference type="NCBI Taxonomy" id="715225"/>
    <lineage>
        <taxon>Bacteria</taxon>
        <taxon>Bacillati</taxon>
        <taxon>Bacillota</taxon>
        <taxon>Bacilli</taxon>
        <taxon>Bacillales</taxon>
        <taxon>Paenibacillaceae</taxon>
        <taxon>Paenibacillus</taxon>
    </lineage>
</organism>
<protein>
    <submittedName>
        <fullName evidence="1">Aldose 1-epimerase</fullName>
    </submittedName>
</protein>
<accession>A0A2R9SS91</accession>
<sequence>MSDRMLPTGEFQSLTAEEERLRTSGVNPYFAPHRTTITRLYRRTAETVWN</sequence>
<gene>
    <name evidence="1" type="ORF">PVOR_23304</name>
</gene>
<comment type="caution">
    <text evidence="1">The sequence shown here is derived from an EMBL/GenBank/DDBJ whole genome shotgun (WGS) entry which is preliminary data.</text>
</comment>
<dbReference type="Proteomes" id="UP000003094">
    <property type="component" value="Unassembled WGS sequence"/>
</dbReference>
<evidence type="ECO:0000313" key="2">
    <source>
        <dbReference type="Proteomes" id="UP000003094"/>
    </source>
</evidence>
<reference evidence="1 2" key="1">
    <citation type="journal article" date="2010" name="BMC Genomics">
        <title>Genome sequence of the pattern forming Paenibacillus vortex bacterium reveals potential for thriving in complex environments.</title>
        <authorList>
            <person name="Sirota-Madi A."/>
            <person name="Olender T."/>
            <person name="Helman Y."/>
            <person name="Ingham C."/>
            <person name="Brainis I."/>
            <person name="Roth D."/>
            <person name="Hagi E."/>
            <person name="Brodsky L."/>
            <person name="Leshkowitz D."/>
            <person name="Galatenko V."/>
            <person name="Nikolaev V."/>
            <person name="Mugasimangalam R.C."/>
            <person name="Bransburg-Zabary S."/>
            <person name="Gutnick D.L."/>
            <person name="Lancet D."/>
            <person name="Ben-Jacob E."/>
        </authorList>
    </citation>
    <scope>NUCLEOTIDE SEQUENCE [LARGE SCALE GENOMIC DNA]</scope>
    <source>
        <strain evidence="1 2">V453</strain>
    </source>
</reference>
<dbReference type="EMBL" id="ADHJ01000037">
    <property type="protein sequence ID" value="EFU40228.1"/>
    <property type="molecule type" value="Genomic_DNA"/>
</dbReference>
<keyword evidence="2" id="KW-1185">Reference proteome</keyword>
<dbReference type="AlphaFoldDB" id="A0A2R9SS91"/>
<evidence type="ECO:0000313" key="1">
    <source>
        <dbReference type="EMBL" id="EFU40228.1"/>
    </source>
</evidence>
<proteinExistence type="predicted"/>
<name>A0A2R9SS91_9BACL</name>